<dbReference type="GO" id="GO:0046513">
    <property type="term" value="P:ceramide biosynthetic process"/>
    <property type="evidence" value="ECO:0007669"/>
    <property type="project" value="UniProtKB-ARBA"/>
</dbReference>
<evidence type="ECO:0000256" key="14">
    <source>
        <dbReference type="PIRSR" id="PIRSR000948-2"/>
    </source>
</evidence>
<keyword evidence="7 13" id="KW-0862">Zinc</keyword>
<feature type="disulfide bond" evidence="14">
    <location>
        <begin position="197"/>
        <end position="202"/>
    </location>
</feature>
<feature type="binding site" evidence="13">
    <location>
        <position position="182"/>
    </location>
    <ligand>
        <name>Zn(2+)</name>
        <dbReference type="ChEBI" id="CHEBI:29105"/>
        <label>1</label>
    </ligand>
</feature>
<feature type="binding site" evidence="13">
    <location>
        <position position="433"/>
    </location>
    <ligand>
        <name>Zn(2+)</name>
        <dbReference type="ChEBI" id="CHEBI:29105"/>
        <label>2</label>
    </ligand>
</feature>
<sequence>MDWRMSFGMFFLMLGVAQCIPVNMASLLNHFSPFSPATFSMIENVAKMKVHWGYSKWNISQRITCESCKFGFATLQTLLKLHIPPEKIGQIIENICVDLEIQPRVVCRGILQEFRAETFYVLQNVPYSPAEICNFITGSQCAADPPGTQWSVQLPDIPKPPSQDIRPPPPDAPKLRVLHLSDLHFDMFYQEGTNAECGDPLCCRRENGPPVGKPAGHWGDSRNCDSPVRLMENMFNHISKTEQVDYILWTGDLPPHDVWNQTKQMQLIILKMTTKYLRTFFPKTPVFPALGNHESVPVDSFPPRYINDSNSIKWLYDALATTWNQWLPAESLKTVASGGFYRVDVFPGLRIISLNTNYCNNMNWWLLVNMTDPDNELQWLISELQDAENRGIKVHLIGHIPPGSGDCMRTWSRNFYKIVTRYEDTIRGQFYGHEHFDSLHLYYDPDDGHPTSVSYLGPSVTPYQGFNPGYRIYTIDGNYEESEWVPLDHETFVANLTEANESGTPPKWYREYSAKEAFGLEQLLPSDWDRLMDELETDDAKFQKFWQYYWKSEDVSVRKSCGTACRKFVLCVVKTRNHNCVKAH</sequence>
<proteinExistence type="inferred from homology"/>
<dbReference type="FunFam" id="3.60.21.10:FF:000077">
    <property type="entry name" value="Sphingomyelin phosphodiesterase"/>
    <property type="match status" value="1"/>
</dbReference>
<name>A0A1D1VWU1_RAMVA</name>
<dbReference type="GO" id="GO:0016798">
    <property type="term" value="F:hydrolase activity, acting on glycosyl bonds"/>
    <property type="evidence" value="ECO:0007669"/>
    <property type="project" value="UniProtKB-KW"/>
</dbReference>
<evidence type="ECO:0000256" key="4">
    <source>
        <dbReference type="ARBA" id="ARBA00022723"/>
    </source>
</evidence>
<feature type="binding site" evidence="13">
    <location>
        <position position="252"/>
    </location>
    <ligand>
        <name>Zn(2+)</name>
        <dbReference type="ChEBI" id="CHEBI:29105"/>
        <label>1</label>
    </ligand>
</feature>
<feature type="disulfide bond" evidence="14">
    <location>
        <begin position="65"/>
        <end position="141"/>
    </location>
</feature>
<accession>A0A1D1VWU1</accession>
<feature type="disulfide bond" evidence="14">
    <location>
        <begin position="359"/>
        <end position="407"/>
    </location>
</feature>
<comment type="cofactor">
    <cofactor evidence="13">
        <name>Zn(2+)</name>
        <dbReference type="ChEBI" id="CHEBI:29105"/>
    </cofactor>
    <text evidence="13">Binds 2 Zn(2+) ions per subunit.</text>
</comment>
<dbReference type="GO" id="GO:0061750">
    <property type="term" value="F:acid sphingomyelin phosphodiesterase activity"/>
    <property type="evidence" value="ECO:0007669"/>
    <property type="project" value="TreeGrafter"/>
</dbReference>
<keyword evidence="6 12" id="KW-0378">Hydrolase</keyword>
<evidence type="ECO:0000259" key="16">
    <source>
        <dbReference type="PROSITE" id="PS50015"/>
    </source>
</evidence>
<evidence type="ECO:0000256" key="8">
    <source>
        <dbReference type="ARBA" id="ARBA00023157"/>
    </source>
</evidence>
<dbReference type="EMBL" id="BDGG01000012">
    <property type="protein sequence ID" value="GAV05396.1"/>
    <property type="molecule type" value="Genomic_DNA"/>
</dbReference>
<dbReference type="Gene3D" id="3.60.21.10">
    <property type="match status" value="1"/>
</dbReference>
<evidence type="ECO:0000256" key="15">
    <source>
        <dbReference type="SAM" id="SignalP"/>
    </source>
</evidence>
<dbReference type="SMART" id="SM00741">
    <property type="entry name" value="SapB"/>
    <property type="match status" value="1"/>
</dbReference>
<dbReference type="AlphaFoldDB" id="A0A1D1VWU1"/>
<gene>
    <name evidence="17" type="primary">RvY_15537-1</name>
    <name evidence="17" type="synonym">RvY_15537.1</name>
    <name evidence="17" type="ORF">RvY_15537</name>
</gene>
<organism evidence="17 18">
    <name type="scientific">Ramazzottius varieornatus</name>
    <name type="common">Water bear</name>
    <name type="synonym">Tardigrade</name>
    <dbReference type="NCBI Taxonomy" id="947166"/>
    <lineage>
        <taxon>Eukaryota</taxon>
        <taxon>Metazoa</taxon>
        <taxon>Ecdysozoa</taxon>
        <taxon>Tardigrada</taxon>
        <taxon>Eutardigrada</taxon>
        <taxon>Parachela</taxon>
        <taxon>Hypsibioidea</taxon>
        <taxon>Ramazzottiidae</taxon>
        <taxon>Ramazzottius</taxon>
    </lineage>
</organism>
<evidence type="ECO:0000256" key="13">
    <source>
        <dbReference type="PIRSR" id="PIRSR000948-1"/>
    </source>
</evidence>
<comment type="similarity">
    <text evidence="2 12">Belongs to the acid sphingomyelinase family.</text>
</comment>
<dbReference type="InterPro" id="IPR011001">
    <property type="entry name" value="Saposin-like"/>
</dbReference>
<evidence type="ECO:0000256" key="1">
    <source>
        <dbReference type="ARBA" id="ARBA00004613"/>
    </source>
</evidence>
<keyword evidence="8 14" id="KW-1015">Disulfide bond</keyword>
<evidence type="ECO:0000256" key="9">
    <source>
        <dbReference type="ARBA" id="ARBA00023180"/>
    </source>
</evidence>
<evidence type="ECO:0000313" key="18">
    <source>
        <dbReference type="Proteomes" id="UP000186922"/>
    </source>
</evidence>
<dbReference type="EC" id="3.1.4.12" evidence="12"/>
<keyword evidence="9" id="KW-0325">Glycoprotein</keyword>
<feature type="disulfide bond" evidence="14">
    <location>
        <begin position="68"/>
        <end position="133"/>
    </location>
</feature>
<dbReference type="GO" id="GO:0005615">
    <property type="term" value="C:extracellular space"/>
    <property type="evidence" value="ECO:0007669"/>
    <property type="project" value="TreeGrafter"/>
</dbReference>
<comment type="catalytic activity">
    <reaction evidence="11">
        <text>a sphingomyelin + H2O = phosphocholine + an N-acylsphing-4-enine + H(+)</text>
        <dbReference type="Rhea" id="RHEA:19253"/>
        <dbReference type="ChEBI" id="CHEBI:15377"/>
        <dbReference type="ChEBI" id="CHEBI:15378"/>
        <dbReference type="ChEBI" id="CHEBI:17636"/>
        <dbReference type="ChEBI" id="CHEBI:52639"/>
        <dbReference type="ChEBI" id="CHEBI:295975"/>
        <dbReference type="EC" id="3.1.4.12"/>
    </reaction>
    <physiologicalReaction direction="left-to-right" evidence="11">
        <dbReference type="Rhea" id="RHEA:19254"/>
    </physiologicalReaction>
</comment>
<dbReference type="PANTHER" id="PTHR10340:SF34">
    <property type="entry name" value="SPHINGOMYELIN PHOSPHODIESTERASE"/>
    <property type="match status" value="1"/>
</dbReference>
<dbReference type="GO" id="GO:0006685">
    <property type="term" value="P:sphingomyelin catabolic process"/>
    <property type="evidence" value="ECO:0007669"/>
    <property type="project" value="UniProtKB-UniRule"/>
</dbReference>
<feature type="disulfide bond" evidence="14">
    <location>
        <begin position="203"/>
        <end position="224"/>
    </location>
</feature>
<dbReference type="PANTHER" id="PTHR10340">
    <property type="entry name" value="SPHINGOMYELIN PHOSPHODIESTERASE"/>
    <property type="match status" value="1"/>
</dbReference>
<dbReference type="PROSITE" id="PS50015">
    <property type="entry name" value="SAP_B"/>
    <property type="match status" value="1"/>
</dbReference>
<dbReference type="GO" id="GO:0016020">
    <property type="term" value="C:membrane"/>
    <property type="evidence" value="ECO:0007669"/>
    <property type="project" value="GOC"/>
</dbReference>
<keyword evidence="10 12" id="KW-0326">Glycosidase</keyword>
<protein>
    <recommendedName>
        <fullName evidence="12">Sphingomyelin phosphodiesterase</fullName>
        <ecNumber evidence="12">3.1.4.12</ecNumber>
    </recommendedName>
</protein>
<evidence type="ECO:0000256" key="7">
    <source>
        <dbReference type="ARBA" id="ARBA00022833"/>
    </source>
</evidence>
<dbReference type="InterPro" id="IPR041805">
    <property type="entry name" value="ASMase/PPN1_MPP"/>
</dbReference>
<dbReference type="SUPFAM" id="SSF56300">
    <property type="entry name" value="Metallo-dependent phosphatases"/>
    <property type="match status" value="1"/>
</dbReference>
<comment type="caution">
    <text evidence="17">The sequence shown here is derived from an EMBL/GenBank/DDBJ whole genome shotgun (WGS) entry which is preliminary data.</text>
</comment>
<feature type="signal peptide" evidence="15">
    <location>
        <begin position="1"/>
        <end position="19"/>
    </location>
</feature>
<evidence type="ECO:0000256" key="6">
    <source>
        <dbReference type="ARBA" id="ARBA00022801"/>
    </source>
</evidence>
<keyword evidence="4 13" id="KW-0479">Metal-binding</keyword>
<dbReference type="Pfam" id="PF19272">
    <property type="entry name" value="ASMase_C"/>
    <property type="match status" value="1"/>
</dbReference>
<dbReference type="PIRSF" id="PIRSF000948">
    <property type="entry name" value="Sphingomy_PDE"/>
    <property type="match status" value="1"/>
</dbReference>
<feature type="binding site" evidence="13">
    <location>
        <position position="184"/>
    </location>
    <ligand>
        <name>Zn(2+)</name>
        <dbReference type="ChEBI" id="CHEBI:29105"/>
        <label>1</label>
    </ligand>
</feature>
<dbReference type="SUPFAM" id="SSF47862">
    <property type="entry name" value="Saposin"/>
    <property type="match status" value="1"/>
</dbReference>
<comment type="subcellular location">
    <subcellularLocation>
        <location evidence="1">Secreted</location>
    </subcellularLocation>
</comment>
<dbReference type="InterPro" id="IPR029052">
    <property type="entry name" value="Metallo-depent_PP-like"/>
</dbReference>
<dbReference type="InterPro" id="IPR045473">
    <property type="entry name" value="ASM_C"/>
</dbReference>
<feature type="binding site" evidence="13">
    <location>
        <position position="252"/>
    </location>
    <ligand>
        <name>Zn(2+)</name>
        <dbReference type="ChEBI" id="CHEBI:29105"/>
        <label>2</label>
    </ligand>
</feature>
<dbReference type="InterPro" id="IPR008139">
    <property type="entry name" value="SaposinB_dom"/>
</dbReference>
<dbReference type="InterPro" id="IPR011160">
    <property type="entry name" value="Sphingomy_PDE"/>
</dbReference>
<reference evidence="17 18" key="1">
    <citation type="journal article" date="2016" name="Nat. Commun.">
        <title>Extremotolerant tardigrade genome and improved radiotolerance of human cultured cells by tardigrade-unique protein.</title>
        <authorList>
            <person name="Hashimoto T."/>
            <person name="Horikawa D.D."/>
            <person name="Saito Y."/>
            <person name="Kuwahara H."/>
            <person name="Kozuka-Hata H."/>
            <person name="Shin-I T."/>
            <person name="Minakuchi Y."/>
            <person name="Ohishi K."/>
            <person name="Motoyama A."/>
            <person name="Aizu T."/>
            <person name="Enomoto A."/>
            <person name="Kondo K."/>
            <person name="Tanaka S."/>
            <person name="Hara Y."/>
            <person name="Koshikawa S."/>
            <person name="Sagara H."/>
            <person name="Miura T."/>
            <person name="Yokobori S."/>
            <person name="Miyagawa K."/>
            <person name="Suzuki Y."/>
            <person name="Kubo T."/>
            <person name="Oyama M."/>
            <person name="Kohara Y."/>
            <person name="Fujiyama A."/>
            <person name="Arakawa K."/>
            <person name="Katayama T."/>
            <person name="Toyoda A."/>
            <person name="Kunieda T."/>
        </authorList>
    </citation>
    <scope>NUCLEOTIDE SEQUENCE [LARGE SCALE GENOMIC DNA]</scope>
    <source>
        <strain evidence="17 18">YOKOZUNA-1</strain>
    </source>
</reference>
<evidence type="ECO:0000256" key="11">
    <source>
        <dbReference type="ARBA" id="ARBA00047268"/>
    </source>
</evidence>
<dbReference type="GO" id="GO:0046872">
    <property type="term" value="F:metal ion binding"/>
    <property type="evidence" value="ECO:0007669"/>
    <property type="project" value="UniProtKB-KW"/>
</dbReference>
<keyword evidence="18" id="KW-1185">Reference proteome</keyword>
<feature type="chain" id="PRO_5008898938" description="Sphingomyelin phosphodiesterase" evidence="15">
    <location>
        <begin position="20"/>
        <end position="584"/>
    </location>
</feature>
<feature type="domain" description="Saposin B-type" evidence="16">
    <location>
        <begin position="61"/>
        <end position="145"/>
    </location>
</feature>
<dbReference type="OrthoDB" id="282973at2759"/>
<dbReference type="CDD" id="cd00842">
    <property type="entry name" value="MPP_ASMase"/>
    <property type="match status" value="1"/>
</dbReference>
<evidence type="ECO:0000256" key="12">
    <source>
        <dbReference type="PIRNR" id="PIRNR000948"/>
    </source>
</evidence>
<dbReference type="GO" id="GO:0005764">
    <property type="term" value="C:lysosome"/>
    <property type="evidence" value="ECO:0007669"/>
    <property type="project" value="TreeGrafter"/>
</dbReference>
<dbReference type="Pfam" id="PF00149">
    <property type="entry name" value="Metallophos"/>
    <property type="match status" value="1"/>
</dbReference>
<feature type="disulfide bond" evidence="14">
    <location>
        <begin position="96"/>
        <end position="107"/>
    </location>
</feature>
<evidence type="ECO:0000313" key="17">
    <source>
        <dbReference type="EMBL" id="GAV05396.1"/>
    </source>
</evidence>
<feature type="disulfide bond" evidence="14">
    <location>
        <begin position="561"/>
        <end position="565"/>
    </location>
</feature>
<evidence type="ECO:0000256" key="2">
    <source>
        <dbReference type="ARBA" id="ARBA00008234"/>
    </source>
</evidence>
<comment type="function">
    <text evidence="12">Converts sphingomyelin to ceramide.</text>
</comment>
<feature type="binding site" evidence="13">
    <location>
        <position position="292"/>
    </location>
    <ligand>
        <name>Zn(2+)</name>
        <dbReference type="ChEBI" id="CHEBI:29105"/>
        <label>2</label>
    </ligand>
</feature>
<keyword evidence="3" id="KW-0964">Secreted</keyword>
<feature type="binding site" evidence="13">
    <location>
        <position position="399"/>
    </location>
    <ligand>
        <name>Zn(2+)</name>
        <dbReference type="ChEBI" id="CHEBI:29105"/>
        <label>2</label>
    </ligand>
</feature>
<evidence type="ECO:0000256" key="5">
    <source>
        <dbReference type="ARBA" id="ARBA00022729"/>
    </source>
</evidence>
<feature type="binding site" evidence="13">
    <location>
        <position position="435"/>
    </location>
    <ligand>
        <name>Zn(2+)</name>
        <dbReference type="ChEBI" id="CHEBI:29105"/>
        <label>1</label>
    </ligand>
</feature>
<evidence type="ECO:0000256" key="3">
    <source>
        <dbReference type="ARBA" id="ARBA00022525"/>
    </source>
</evidence>
<keyword evidence="5 15" id="KW-0732">Signal</keyword>
<evidence type="ECO:0000256" key="10">
    <source>
        <dbReference type="ARBA" id="ARBA00023295"/>
    </source>
</evidence>
<dbReference type="STRING" id="947166.A0A1D1VWU1"/>
<dbReference type="Proteomes" id="UP000186922">
    <property type="component" value="Unassembled WGS sequence"/>
</dbReference>
<dbReference type="InterPro" id="IPR004843">
    <property type="entry name" value="Calcineurin-like_PHP"/>
</dbReference>